<proteinExistence type="predicted"/>
<dbReference type="Pfam" id="PF16571">
    <property type="entry name" value="FBP_C"/>
    <property type="match status" value="1"/>
</dbReference>
<reference evidence="3 4" key="1">
    <citation type="submission" date="2019-03" db="EMBL/GenBank/DDBJ databases">
        <title>Genomics of glacier-inhabiting Cryobacterium strains.</title>
        <authorList>
            <person name="Liu Q."/>
            <person name="Xin Y.-H."/>
        </authorList>
    </citation>
    <scope>NUCLEOTIDE SEQUENCE [LARGE SCALE GENOMIC DNA]</scope>
    <source>
        <strain evidence="3 4">TMT2-16</strain>
    </source>
</reference>
<gene>
    <name evidence="3" type="ORF">E3T25_02105</name>
</gene>
<organism evidence="3 4">
    <name type="scientific">Cryobacterium sandaracinum</name>
    <dbReference type="NCBI Taxonomy" id="1259247"/>
    <lineage>
        <taxon>Bacteria</taxon>
        <taxon>Bacillati</taxon>
        <taxon>Actinomycetota</taxon>
        <taxon>Actinomycetes</taxon>
        <taxon>Micrococcales</taxon>
        <taxon>Microbacteriaceae</taxon>
        <taxon>Cryobacterium</taxon>
    </lineage>
</organism>
<evidence type="ECO:0000259" key="2">
    <source>
        <dbReference type="Pfam" id="PF16571"/>
    </source>
</evidence>
<feature type="region of interest" description="Disordered" evidence="1">
    <location>
        <begin position="159"/>
        <end position="200"/>
    </location>
</feature>
<evidence type="ECO:0000256" key="1">
    <source>
        <dbReference type="SAM" id="MobiDB-lite"/>
    </source>
</evidence>
<protein>
    <submittedName>
        <fullName evidence="3">FBP domain-containing protein</fullName>
    </submittedName>
</protein>
<accession>A0ABY2JLN0</accession>
<keyword evidence="4" id="KW-1185">Reference proteome</keyword>
<evidence type="ECO:0000313" key="3">
    <source>
        <dbReference type="EMBL" id="TFD06357.1"/>
    </source>
</evidence>
<comment type="caution">
    <text evidence="3">The sequence shown here is derived from an EMBL/GenBank/DDBJ whole genome shotgun (WGS) entry which is preliminary data.</text>
</comment>
<feature type="domain" description="Elongation factor G-binding protein C-terminal treble-clef zinc-finger" evidence="2">
    <location>
        <begin position="8"/>
        <end position="159"/>
    </location>
</feature>
<dbReference type="EMBL" id="SOGO01000008">
    <property type="protein sequence ID" value="TFD06357.1"/>
    <property type="molecule type" value="Genomic_DNA"/>
</dbReference>
<name>A0ABY2JLN0_9MICO</name>
<dbReference type="Proteomes" id="UP000297851">
    <property type="component" value="Unassembled WGS sequence"/>
</dbReference>
<evidence type="ECO:0000313" key="4">
    <source>
        <dbReference type="Proteomes" id="UP000297851"/>
    </source>
</evidence>
<feature type="compositionally biased region" description="Polar residues" evidence="1">
    <location>
        <begin position="169"/>
        <end position="180"/>
    </location>
</feature>
<dbReference type="InterPro" id="IPR032330">
    <property type="entry name" value="EF-G-binding_C"/>
</dbReference>
<sequence>MLQLTATDIRSSFINASLRERKALTLPRDLENLPWDNLDYLGWRDPKIPGIGYVIVELEEGLVGILLRQADGKTRTRPQCSWCEDVHLPNDVVFFSIKRAGQAGRNGDTVGTLVCAGFECSANVRKLPPVAYIGFDVEAARQRRIEALGTHVRNFARSVRDGKWGRPQANPQSTQNSGSIRSGADTSAGRPSGKSARSARGVAPLRWEVMAKQPTTVAFTTEYWITPLQFWVVEALDRTVNLRCATRQHFVPKCLRQPFETF</sequence>